<name>A0AAN8YJI1_SOLBU</name>
<gene>
    <name evidence="2" type="ORF">RDI58_008120</name>
</gene>
<evidence type="ECO:0000313" key="3">
    <source>
        <dbReference type="Proteomes" id="UP001371456"/>
    </source>
</evidence>
<feature type="compositionally biased region" description="Polar residues" evidence="1">
    <location>
        <begin position="94"/>
        <end position="109"/>
    </location>
</feature>
<reference evidence="2 3" key="1">
    <citation type="submission" date="2024-02" db="EMBL/GenBank/DDBJ databases">
        <title>de novo genome assembly of Solanum bulbocastanum strain 11H21.</title>
        <authorList>
            <person name="Hosaka A.J."/>
        </authorList>
    </citation>
    <scope>NUCLEOTIDE SEQUENCE [LARGE SCALE GENOMIC DNA]</scope>
    <source>
        <tissue evidence="2">Young leaves</tissue>
    </source>
</reference>
<sequence length="186" mass="21148">MAENENDWDVWAIVRSCSKMSNSALVDHGVHEDGYSALVDHSVHEDGNSVNTSLFQEESNCVGDFRDAFAMENKRYFGLDEVISLSKNLNTNSRIAPHNQENQTETIPNTPLVIIEHEEEKKKKKRKRKKARYSMQSTSTESGKRIERHEILYEEFGDRNHPPPNQHRSPNAAAPPKDPSSSSFVP</sequence>
<dbReference type="AlphaFoldDB" id="A0AAN8YJI1"/>
<organism evidence="2 3">
    <name type="scientific">Solanum bulbocastanum</name>
    <name type="common">Wild potato</name>
    <dbReference type="NCBI Taxonomy" id="147425"/>
    <lineage>
        <taxon>Eukaryota</taxon>
        <taxon>Viridiplantae</taxon>
        <taxon>Streptophyta</taxon>
        <taxon>Embryophyta</taxon>
        <taxon>Tracheophyta</taxon>
        <taxon>Spermatophyta</taxon>
        <taxon>Magnoliopsida</taxon>
        <taxon>eudicotyledons</taxon>
        <taxon>Gunneridae</taxon>
        <taxon>Pentapetalae</taxon>
        <taxon>asterids</taxon>
        <taxon>lamiids</taxon>
        <taxon>Solanales</taxon>
        <taxon>Solanaceae</taxon>
        <taxon>Solanoideae</taxon>
        <taxon>Solaneae</taxon>
        <taxon>Solanum</taxon>
    </lineage>
</organism>
<dbReference type="Proteomes" id="UP001371456">
    <property type="component" value="Unassembled WGS sequence"/>
</dbReference>
<feature type="compositionally biased region" description="Basic and acidic residues" evidence="1">
    <location>
        <begin position="142"/>
        <end position="161"/>
    </location>
</feature>
<proteinExistence type="predicted"/>
<protein>
    <submittedName>
        <fullName evidence="2">Uncharacterized protein</fullName>
    </submittedName>
</protein>
<dbReference type="EMBL" id="JBANQN010000003">
    <property type="protein sequence ID" value="KAK6794667.1"/>
    <property type="molecule type" value="Genomic_DNA"/>
</dbReference>
<comment type="caution">
    <text evidence="2">The sequence shown here is derived from an EMBL/GenBank/DDBJ whole genome shotgun (WGS) entry which is preliminary data.</text>
</comment>
<feature type="compositionally biased region" description="Low complexity" evidence="1">
    <location>
        <begin position="169"/>
        <end position="186"/>
    </location>
</feature>
<accession>A0AAN8YJI1</accession>
<keyword evidence="3" id="KW-1185">Reference proteome</keyword>
<feature type="region of interest" description="Disordered" evidence="1">
    <location>
        <begin position="94"/>
        <end position="186"/>
    </location>
</feature>
<evidence type="ECO:0000313" key="2">
    <source>
        <dbReference type="EMBL" id="KAK6794667.1"/>
    </source>
</evidence>
<feature type="compositionally biased region" description="Basic residues" evidence="1">
    <location>
        <begin position="122"/>
        <end position="132"/>
    </location>
</feature>
<evidence type="ECO:0000256" key="1">
    <source>
        <dbReference type="SAM" id="MobiDB-lite"/>
    </source>
</evidence>